<comment type="catalytic activity">
    <reaction evidence="10">
        <text>a 1,2-diacyl-sn-glycero-3-phospho-L-serine(in) = a 1,2-diacyl-sn-glycero-3-phospho-L-serine(out)</text>
        <dbReference type="Rhea" id="RHEA:38663"/>
        <dbReference type="ChEBI" id="CHEBI:57262"/>
    </reaction>
</comment>
<dbReference type="EMBL" id="JAKROA010000003">
    <property type="protein sequence ID" value="KAL5109547.1"/>
    <property type="molecule type" value="Genomic_DNA"/>
</dbReference>
<name>A0ABR4QJ37_9CEST</name>
<dbReference type="InterPro" id="IPR026849">
    <property type="entry name" value="ATG2"/>
</dbReference>
<organism evidence="13 14">
    <name type="scientific">Taenia crassiceps</name>
    <dbReference type="NCBI Taxonomy" id="6207"/>
    <lineage>
        <taxon>Eukaryota</taxon>
        <taxon>Metazoa</taxon>
        <taxon>Spiralia</taxon>
        <taxon>Lophotrochozoa</taxon>
        <taxon>Platyhelminthes</taxon>
        <taxon>Cestoda</taxon>
        <taxon>Eucestoda</taxon>
        <taxon>Cyclophyllidea</taxon>
        <taxon>Taeniidae</taxon>
        <taxon>Taenia</taxon>
    </lineage>
</organism>
<evidence type="ECO:0000256" key="6">
    <source>
        <dbReference type="ARBA" id="ARBA00022824"/>
    </source>
</evidence>
<evidence type="ECO:0000256" key="3">
    <source>
        <dbReference type="ARBA" id="ARBA00009714"/>
    </source>
</evidence>
<evidence type="ECO:0000256" key="12">
    <source>
        <dbReference type="SAM" id="MobiDB-lite"/>
    </source>
</evidence>
<keyword evidence="9" id="KW-0472">Membrane</keyword>
<keyword evidence="5" id="KW-0813">Transport</keyword>
<evidence type="ECO:0000256" key="4">
    <source>
        <dbReference type="ARBA" id="ARBA00018070"/>
    </source>
</evidence>
<proteinExistence type="inferred from homology"/>
<comment type="catalytic activity">
    <reaction evidence="11">
        <text>a 1,2-diacyl-sn-glycero-3-phosphoethanolamine(in) = a 1,2-diacyl-sn-glycero-3-phosphoethanolamine(out)</text>
        <dbReference type="Rhea" id="RHEA:38895"/>
        <dbReference type="ChEBI" id="CHEBI:64612"/>
    </reaction>
</comment>
<dbReference type="Pfam" id="PF13329">
    <property type="entry name" value="ATG2_CAD"/>
    <property type="match status" value="1"/>
</dbReference>
<keyword evidence="14" id="KW-1185">Reference proteome</keyword>
<protein>
    <recommendedName>
        <fullName evidence="4">Autophagy-related protein 2</fullName>
    </recommendedName>
</protein>
<evidence type="ECO:0000313" key="14">
    <source>
        <dbReference type="Proteomes" id="UP001651158"/>
    </source>
</evidence>
<evidence type="ECO:0000256" key="9">
    <source>
        <dbReference type="ARBA" id="ARBA00023136"/>
    </source>
</evidence>
<evidence type="ECO:0000256" key="5">
    <source>
        <dbReference type="ARBA" id="ARBA00022448"/>
    </source>
</evidence>
<gene>
    <name evidence="13" type="ORF">TcWFU_010057</name>
</gene>
<dbReference type="Proteomes" id="UP001651158">
    <property type="component" value="Unassembled WGS sequence"/>
</dbReference>
<evidence type="ECO:0000313" key="13">
    <source>
        <dbReference type="EMBL" id="KAL5109547.1"/>
    </source>
</evidence>
<evidence type="ECO:0000256" key="7">
    <source>
        <dbReference type="ARBA" id="ARBA00023006"/>
    </source>
</evidence>
<comment type="subcellular location">
    <subcellularLocation>
        <location evidence="1">Endoplasmic reticulum membrane</location>
        <topology evidence="1">Peripheral membrane protein</topology>
    </subcellularLocation>
    <subcellularLocation>
        <location evidence="2">Preautophagosomal structure membrane</location>
        <topology evidence="2">Peripheral membrane protein</topology>
    </subcellularLocation>
</comment>
<evidence type="ECO:0000256" key="2">
    <source>
        <dbReference type="ARBA" id="ARBA00004623"/>
    </source>
</evidence>
<comment type="similarity">
    <text evidence="3">Belongs to the ATG2 family.</text>
</comment>
<keyword evidence="8" id="KW-0445">Lipid transport</keyword>
<reference evidence="13 14" key="1">
    <citation type="journal article" date="2022" name="Front. Cell. Infect. Microbiol.">
        <title>The Genomes of Two Strains of Taenia crassiceps the Animal Model for the Study of Human Cysticercosis.</title>
        <authorList>
            <person name="Bobes R.J."/>
            <person name="Estrada K."/>
            <person name="Rios-Valencia D.G."/>
            <person name="Calderon-Gallegos A."/>
            <person name="de la Torre P."/>
            <person name="Carrero J.C."/>
            <person name="Sanchez-Flores A."/>
            <person name="Laclette J.P."/>
        </authorList>
    </citation>
    <scope>NUCLEOTIDE SEQUENCE [LARGE SCALE GENOMIC DNA]</scope>
    <source>
        <strain evidence="13">WFUcys</strain>
    </source>
</reference>
<sequence>MLSKTVPPHIISFSKPDTLPAICLRSSATVFCIELATLLLDLDPSLFDRVHRTIDALKAVQRTSPIILWATTETADNVLVGDDRSGVCRWLREEGCDTDLDRDCQKSCRTVSGGYQRRGFSLSPLEITCASLRAVVRIPIPLESVPSLPGEDLAQMRKRLWTQTGSRQECLLAWWKPCLRCESLVIHLLDLAIYFGNNLEHSFGVTAYRIKFTQLEASFTGAKCDNKPFLALSKTLNQEAASVSLRVASEGRRCLSAIPTTSQSYPHHSVAVSTRKVATAAQSDESQQMSSLVMSSGPIGYSSPSSIEPSQDEDIEEELIANVIAHCQRSPFVRRAMFLGEDLQNLWDKESLLPGDLEHLKTYNFVASRQSKYLVALLIPDVLFRVPSESALSLLYTRLLTDLVLWKSLLPSKRRLRAVLLVGGGLQPSFNVSDHRYWFYAEPAPPGSIYAHPSAALAAEERHRMYAEGYLSGESTESSVESDTDASTAPLGLELMELYDLEGIHSPRQVFQSPPFFLSISIESLEARIRLNALQAPSTNPLTTILASRSVSLTAEVNPCGKSGLVYTTLTCGQIEGHVSGVLGIKSKSGASSDISNPSKINIPLFLPFTRSDDGSTEPMLSIAMEKRSIPICGPVEPLASSYSEDIAVAVKLRLGCLCYWPCLRNWMERFPRLQTDMILKEYTSLCCPSYNIKIHWHLENSALHIPPVCAFDGIVDGEGMETSPISSASTFGLDSLRPLIFAQNVTAFSKFMTATSHIAFFERTALWLAPPQPLGLAKKPQKPCIPSGEQHDGLLRAILSEAKALKCLLSEDLDAIIRRSVKVIDLDHLELHFVSKDVVGGNANQMDSPCVDVRLTISLLRFTTCLDSLVALRLILENFSRSSESLPPRQLSGLPVLINPPPNDESSRRSKIEDLISAAVSDVDVRDCPPPSCLTATKSEDDFIVIGKEFSEISFPPRQPAKVLEDGTRIMSYFPIPNINEDFYAENRCSLSIPRRQGLFSDPPGSESIFAFTLHDVSVEWTFFGGLDFPSLCSSSDVEENLRQSLSVPHSFALSNFGRQNDQNATVRLSNVYFRKSIYKPSADCQQHRHRTQKISPFSVSPIPNLPVTRYALRIADLKIVDGLPQSLINHLFHVQQGRAREDGHFIEAVRVTVLMWPSLTPMVTDYEAEVKVSIQPLQFNLDQAMLMFLRAHHTALTQLTERYLHNMEKRVYLFYLRSSPVEGEEIVSLLSLLPTSTSSDDDQPVFFKRLTITPSLPIRFNYHGHQLDLSQGPLVGLLALCLRLKNAELILPQWVYQRGYRGAYSLIEEVVSHWTSTLRSNILQILATSIGPMNEISSILVGVRDFVLHSVNAFITPVQSFRWGKNHLPRSSADQVVQGLRSGVRALSSNAVWPIVELSTEGFRTVQCLFETVFDILSPGPSIRGRHLRHVTARNTSTPPSTSSIRLAKSGDALASAPNTQPNDLREGAALAVQTIRRGAAHFAADFKAPFADPDPQKGSIGALGDVLRQIPPATVVPFVIGCEVGANLLHGLRNQLRPEAKLEDKEKWKSGNRL</sequence>
<keyword evidence="6" id="KW-0256">Endoplasmic reticulum</keyword>
<evidence type="ECO:0000256" key="1">
    <source>
        <dbReference type="ARBA" id="ARBA00004406"/>
    </source>
</evidence>
<evidence type="ECO:0000256" key="8">
    <source>
        <dbReference type="ARBA" id="ARBA00023055"/>
    </source>
</evidence>
<dbReference type="PANTHER" id="PTHR13190">
    <property type="entry name" value="AUTOPHAGY-RELATED 2, ISOFORM A"/>
    <property type="match status" value="1"/>
</dbReference>
<feature type="region of interest" description="Disordered" evidence="12">
    <location>
        <begin position="884"/>
        <end position="909"/>
    </location>
</feature>
<evidence type="ECO:0000256" key="11">
    <source>
        <dbReference type="ARBA" id="ARBA00024615"/>
    </source>
</evidence>
<accession>A0ABR4QJ37</accession>
<keyword evidence="7" id="KW-0072">Autophagy</keyword>
<dbReference type="PANTHER" id="PTHR13190:SF1">
    <property type="entry name" value="AUTOPHAGY-RELATED 2, ISOFORM A"/>
    <property type="match status" value="1"/>
</dbReference>
<evidence type="ECO:0000256" key="10">
    <source>
        <dbReference type="ARBA" id="ARBA00024479"/>
    </source>
</evidence>
<comment type="caution">
    <text evidence="13">The sequence shown here is derived from an EMBL/GenBank/DDBJ whole genome shotgun (WGS) entry which is preliminary data.</text>
</comment>